<comment type="caution">
    <text evidence="4">The sequence shown here is derived from an EMBL/GenBank/DDBJ whole genome shotgun (WGS) entry which is preliminary data.</text>
</comment>
<dbReference type="EMBL" id="JAEKJR010000001">
    <property type="protein sequence ID" value="MBN8429883.1"/>
    <property type="molecule type" value="Genomic_DNA"/>
</dbReference>
<name>A0ABS3E3S8_9GAMM</name>
<proteinExistence type="predicted"/>
<protein>
    <submittedName>
        <fullName evidence="4">RHS repeat protein</fullName>
    </submittedName>
</protein>
<evidence type="ECO:0000313" key="5">
    <source>
        <dbReference type="Proteomes" id="UP000664293"/>
    </source>
</evidence>
<keyword evidence="5" id="KW-1185">Reference proteome</keyword>
<dbReference type="PANTHER" id="PTHR32305:SF15">
    <property type="entry name" value="PROTEIN RHSA-RELATED"/>
    <property type="match status" value="1"/>
</dbReference>
<accession>A0ABS3E3S8</accession>
<evidence type="ECO:0000259" key="3">
    <source>
        <dbReference type="Pfam" id="PF25023"/>
    </source>
</evidence>
<organism evidence="4 5">
    <name type="scientific">Microbulbifer salipaludis</name>
    <dbReference type="NCBI Taxonomy" id="187980"/>
    <lineage>
        <taxon>Bacteria</taxon>
        <taxon>Pseudomonadati</taxon>
        <taxon>Pseudomonadota</taxon>
        <taxon>Gammaproteobacteria</taxon>
        <taxon>Cellvibrionales</taxon>
        <taxon>Microbulbiferaceae</taxon>
        <taxon>Microbulbifer</taxon>
    </lineage>
</organism>
<dbReference type="Pfam" id="PF20148">
    <property type="entry name" value="DUF6531"/>
    <property type="match status" value="1"/>
</dbReference>
<dbReference type="Gene3D" id="2.180.10.10">
    <property type="entry name" value="RHS repeat-associated core"/>
    <property type="match status" value="1"/>
</dbReference>
<feature type="domain" description="Teneurin-like YD-shell" evidence="3">
    <location>
        <begin position="544"/>
        <end position="665"/>
    </location>
</feature>
<gene>
    <name evidence="4" type="ORF">JF535_03350</name>
</gene>
<dbReference type="RefSeq" id="WP_206999061.1">
    <property type="nucleotide sequence ID" value="NZ_JAEKJR010000001.1"/>
</dbReference>
<evidence type="ECO:0000259" key="2">
    <source>
        <dbReference type="Pfam" id="PF20148"/>
    </source>
</evidence>
<evidence type="ECO:0000313" key="4">
    <source>
        <dbReference type="EMBL" id="MBN8429883.1"/>
    </source>
</evidence>
<feature type="domain" description="DUF6531" evidence="2">
    <location>
        <begin position="5"/>
        <end position="75"/>
    </location>
</feature>
<evidence type="ECO:0000256" key="1">
    <source>
        <dbReference type="ARBA" id="ARBA00022737"/>
    </source>
</evidence>
<dbReference type="Pfam" id="PF25023">
    <property type="entry name" value="TEN_YD-shell"/>
    <property type="match status" value="2"/>
</dbReference>
<dbReference type="InterPro" id="IPR050708">
    <property type="entry name" value="T6SS_VgrG/RHS"/>
</dbReference>
<dbReference type="InterPro" id="IPR045351">
    <property type="entry name" value="DUF6531"/>
</dbReference>
<reference evidence="4 5" key="1">
    <citation type="submission" date="2020-12" db="EMBL/GenBank/DDBJ databases">
        <title>Oil enriched cultivation method for isolating marine PHA-producing bacteria.</title>
        <authorList>
            <person name="Zheng W."/>
            <person name="Yu S."/>
            <person name="Huang Y."/>
        </authorList>
    </citation>
    <scope>NUCLEOTIDE SEQUENCE [LARGE SCALE GENOMIC DNA]</scope>
    <source>
        <strain evidence="4 5">SN0-2</strain>
    </source>
</reference>
<dbReference type="Proteomes" id="UP000664293">
    <property type="component" value="Unassembled WGS sequence"/>
</dbReference>
<keyword evidence="1" id="KW-0677">Repeat</keyword>
<dbReference type="InterPro" id="IPR056823">
    <property type="entry name" value="TEN-like_YD-shell"/>
</dbReference>
<dbReference type="PANTHER" id="PTHR32305">
    <property type="match status" value="1"/>
</dbReference>
<feature type="domain" description="Teneurin-like YD-shell" evidence="3">
    <location>
        <begin position="311"/>
        <end position="428"/>
    </location>
</feature>
<sequence>MIAFNGEVAFGRTDFVLSGPFNFSWQRFYRQSVDGNQGLGQGWRHTLSEQLQLPEPGADSNKVILNTAEGRCIAFDLPAIGHGSFNRSERLCLLRQSLHSFRVSAFDQPDKIFRADGAGRSVPLSEIRDGFGNTLTIDYQEGRPHKIVTSWGRTLYFVYRQGCLQKIFDSLESSDHAPLCDYEFDDEQCLGTAVSNHCTHANYASRRSESYSYEQGRLCKLHSDETGHLAFTYDGIDRCRQLSVGRQQYLLRWSSGRRACTLSVDDQHDIQWQFDTRGNTISRRQHGRETRRRYDYYSNLCLQVDSTGASTLLRHDEFGRLVRRNRHGVHQHYIYDARGRLLASGISGPDGPSAVWKFSYQEHSRPTQVVDPAGNQWHCDYDDKGQLRQLKDPEDGCVSLHWDAQGQLRELQQGDRRYRWQYDERGRPRAFDAGNSDTATVHSWEYDTFGTLCKSTLGAQTWTLRCDDHHRPCAIEYDGETQLQWQSDELGLVRHIRFAAGTPWQLDYNPRRQLIRLHAGNTQFRWQYDAFGQLSQFFGDGGHQQREWLYDLGGRVTEYRDSDNHWFLTYNARGTLNQIRNNNGQQCNFHFDTHGRLLQATNDCCTLRYRYDQRGLLIAEHRDLQLENRSESLSINHQYDSRGWLRSSSSDSLNVTYTFAASGNLYGIDANGKLVLRCEQRENSVAWSLGEHEVVKQYEAGVLTTITLNGQHRLPLQSRQHPAKVPTAPAQFVLRAANGHTGLDPRGNVVDEVRRDHGEVSHYHYQYDGWGLLHSTECGDFKTYFHYDPFGRRVAKSSTHRRSRRQQRVLSHWSGLSLWSEATVRDGQRTRFHYLHHPISSALVARSLDRSNGDSETDSANNPMQYCVTDDDGQLLALLDESEPDTPIWQRETLDPAANAIRNPGSYRGREGIFDVETQLVYRDFCYWRPARATEGGNPSPILRAPLDIGQGRLMALHQDPQPARASADQGLDSDHVAERLAQHDV</sequence>